<keyword evidence="18" id="KW-1185">Reference proteome</keyword>
<evidence type="ECO:0000256" key="15">
    <source>
        <dbReference type="ARBA" id="ARBA00082626"/>
    </source>
</evidence>
<dbReference type="SUPFAM" id="SSF52540">
    <property type="entry name" value="P-loop containing nucleoside triphosphate hydrolases"/>
    <property type="match status" value="1"/>
</dbReference>
<evidence type="ECO:0000256" key="4">
    <source>
        <dbReference type="ARBA" id="ARBA00022496"/>
    </source>
</evidence>
<dbReference type="Pfam" id="PF00005">
    <property type="entry name" value="ABC_tran"/>
    <property type="match status" value="1"/>
</dbReference>
<dbReference type="GO" id="GO:0043190">
    <property type="term" value="C:ATP-binding cassette (ABC) transporter complex"/>
    <property type="evidence" value="ECO:0007669"/>
    <property type="project" value="UniProtKB-ARBA"/>
</dbReference>
<dbReference type="InterPro" id="IPR003439">
    <property type="entry name" value="ABC_transporter-like_ATP-bd"/>
</dbReference>
<dbReference type="PROSITE" id="PS50893">
    <property type="entry name" value="ABC_TRANSPORTER_2"/>
    <property type="match status" value="1"/>
</dbReference>
<evidence type="ECO:0000313" key="17">
    <source>
        <dbReference type="EMBL" id="MBK3428954.1"/>
    </source>
</evidence>
<comment type="subunit">
    <text evidence="12">Monomer. Homodimerizes in the presence of ATP. The complex is composed of two ATP-binding proteins (SugC), two transmembrane proteins (SugA and SugB) and a solute-binding protein (LpqY).</text>
</comment>
<dbReference type="PANTHER" id="PTHR42781">
    <property type="entry name" value="SPERMIDINE/PUTRESCINE IMPORT ATP-BINDING PROTEIN POTA"/>
    <property type="match status" value="1"/>
</dbReference>
<keyword evidence="9" id="KW-0472">Membrane</keyword>
<keyword evidence="2" id="KW-0813">Transport</keyword>
<keyword evidence="8" id="KW-0406">Ion transport</keyword>
<keyword evidence="4" id="KW-0410">Iron transport</keyword>
<dbReference type="Gene3D" id="3.40.50.300">
    <property type="entry name" value="P-loop containing nucleotide triphosphate hydrolases"/>
    <property type="match status" value="1"/>
</dbReference>
<evidence type="ECO:0000256" key="2">
    <source>
        <dbReference type="ARBA" id="ARBA00022448"/>
    </source>
</evidence>
<evidence type="ECO:0000313" key="18">
    <source>
        <dbReference type="Proteomes" id="UP000603369"/>
    </source>
</evidence>
<protein>
    <recommendedName>
        <fullName evidence="13">Trehalose import ATP-binding protein SugC</fullName>
    </recommendedName>
    <alternativeName>
        <fullName evidence="15">Nucleotide-binding domain of SugABC transporter</fullName>
    </alternativeName>
    <alternativeName>
        <fullName evidence="14">SugABC transporter ATPase SugC</fullName>
    </alternativeName>
</protein>
<gene>
    <name evidence="17" type="ORF">JDP02_10615</name>
</gene>
<proteinExistence type="predicted"/>
<evidence type="ECO:0000256" key="10">
    <source>
        <dbReference type="ARBA" id="ARBA00050305"/>
    </source>
</evidence>
<comment type="function">
    <text evidence="11">Part of the ABC transporter complex LpqY-SugA-SugB-SugC, which is highly specific for uptake of trehalose. Involved in the recycling of extracellular trehalose released from trehalose-containing molecules synthesized by M.tuberculosis. Trehalose uptake is essential for virulence. Responsible for energy coupling to the transport system.</text>
</comment>
<dbReference type="EMBL" id="JAEHFL010000017">
    <property type="protein sequence ID" value="MBK3428954.1"/>
    <property type="molecule type" value="Genomic_DNA"/>
</dbReference>
<dbReference type="InterPro" id="IPR008995">
    <property type="entry name" value="Mo/tungstate-bd_C_term_dom"/>
</dbReference>
<keyword evidence="7" id="KW-0408">Iron</keyword>
<evidence type="ECO:0000256" key="12">
    <source>
        <dbReference type="ARBA" id="ARBA00063658"/>
    </source>
</evidence>
<dbReference type="InterPro" id="IPR003593">
    <property type="entry name" value="AAA+_ATPase"/>
</dbReference>
<keyword evidence="3" id="KW-1003">Cell membrane</keyword>
<reference evidence="17 18" key="1">
    <citation type="submission" date="2020-12" db="EMBL/GenBank/DDBJ databases">
        <title>Draft genome sequence of the commensal strain Corynebacterium tuberculostearicum MFP09/CIP 102622 isolated from human skin.</title>
        <authorList>
            <person name="Boukerb A.M."/>
            <person name="Janvier X."/>
            <person name="Feuilloley M.G.J."/>
            <person name="Groboillot A."/>
        </authorList>
    </citation>
    <scope>NUCLEOTIDE SEQUENCE [LARGE SCALE GENOMIC DNA]</scope>
    <source>
        <strain evidence="17 18">CIP 102622</strain>
    </source>
</reference>
<evidence type="ECO:0000259" key="16">
    <source>
        <dbReference type="PROSITE" id="PS50893"/>
    </source>
</evidence>
<feature type="domain" description="ABC transporter" evidence="16">
    <location>
        <begin position="4"/>
        <end position="235"/>
    </location>
</feature>
<evidence type="ECO:0000256" key="14">
    <source>
        <dbReference type="ARBA" id="ARBA00080647"/>
    </source>
</evidence>
<evidence type="ECO:0000256" key="6">
    <source>
        <dbReference type="ARBA" id="ARBA00022840"/>
    </source>
</evidence>
<evidence type="ECO:0000256" key="7">
    <source>
        <dbReference type="ARBA" id="ARBA00023004"/>
    </source>
</evidence>
<evidence type="ECO:0000256" key="9">
    <source>
        <dbReference type="ARBA" id="ARBA00023136"/>
    </source>
</evidence>
<dbReference type="RefSeq" id="WP_150851336.1">
    <property type="nucleotide sequence ID" value="NZ_JAEHFL010000017.1"/>
</dbReference>
<dbReference type="InterPro" id="IPR050093">
    <property type="entry name" value="ABC_SmlMolc_Importer"/>
</dbReference>
<dbReference type="GO" id="GO:0005524">
    <property type="term" value="F:ATP binding"/>
    <property type="evidence" value="ECO:0007669"/>
    <property type="project" value="UniProtKB-KW"/>
</dbReference>
<dbReference type="InterPro" id="IPR017871">
    <property type="entry name" value="ABC_transporter-like_CS"/>
</dbReference>
<name>A0A8I1HSZ0_9CORY</name>
<evidence type="ECO:0000256" key="8">
    <source>
        <dbReference type="ARBA" id="ARBA00023065"/>
    </source>
</evidence>
<dbReference type="PANTHER" id="PTHR42781:SF4">
    <property type="entry name" value="SPERMIDINE_PUTRESCINE IMPORT ATP-BINDING PROTEIN POTA"/>
    <property type="match status" value="1"/>
</dbReference>
<dbReference type="InterPro" id="IPR015853">
    <property type="entry name" value="ABC_transpr_FbpC"/>
</dbReference>
<accession>A0A8I1HSZ0</accession>
<evidence type="ECO:0000256" key="5">
    <source>
        <dbReference type="ARBA" id="ARBA00022741"/>
    </source>
</evidence>
<keyword evidence="6 17" id="KW-0067">ATP-binding</keyword>
<comment type="caution">
    <text evidence="17">The sequence shown here is derived from an EMBL/GenBank/DDBJ whole genome shotgun (WGS) entry which is preliminary data.</text>
</comment>
<dbReference type="Proteomes" id="UP000603369">
    <property type="component" value="Unassembled WGS sequence"/>
</dbReference>
<organism evidence="17 18">
    <name type="scientific">Corynebacterium tuberculostearicum</name>
    <dbReference type="NCBI Taxonomy" id="38304"/>
    <lineage>
        <taxon>Bacteria</taxon>
        <taxon>Bacillati</taxon>
        <taxon>Actinomycetota</taxon>
        <taxon>Actinomycetes</taxon>
        <taxon>Mycobacteriales</taxon>
        <taxon>Corynebacteriaceae</taxon>
        <taxon>Corynebacterium</taxon>
    </lineage>
</organism>
<evidence type="ECO:0000256" key="3">
    <source>
        <dbReference type="ARBA" id="ARBA00022475"/>
    </source>
</evidence>
<evidence type="ECO:0000256" key="11">
    <source>
        <dbReference type="ARBA" id="ARBA00056091"/>
    </source>
</evidence>
<dbReference type="AlphaFoldDB" id="A0A8I1HSZ0"/>
<keyword evidence="5" id="KW-0547">Nucleotide-binding</keyword>
<dbReference type="FunFam" id="3.40.50.300:FF:000042">
    <property type="entry name" value="Maltose/maltodextrin ABC transporter, ATP-binding protein"/>
    <property type="match status" value="1"/>
</dbReference>
<comment type="catalytic activity">
    <reaction evidence="10">
        <text>alpha,alpha-trehalose(out) + ATP + H2O = alpha,alpha-trehalose(in) + ADP + phosphate + H(+)</text>
        <dbReference type="Rhea" id="RHEA:75203"/>
        <dbReference type="ChEBI" id="CHEBI:15377"/>
        <dbReference type="ChEBI" id="CHEBI:15378"/>
        <dbReference type="ChEBI" id="CHEBI:16551"/>
        <dbReference type="ChEBI" id="CHEBI:30616"/>
        <dbReference type="ChEBI" id="CHEBI:43474"/>
        <dbReference type="ChEBI" id="CHEBI:456216"/>
    </reaction>
</comment>
<sequence length="342" mass="36501">MAKIAASHLTVTFPDGTTGLRDINLSIEPGELIALVGPSGSGKTTLLRTIAGFISPSSGELYIDGRQMTAIPPEKRSIGMVFQQHAIWPHMSVKDNVGYPLRQAKVAKPEREERISETLALVGLPGFENRTPDSLSGGQRQRVALARAIVANPKVLLLDEALSALDEPLRDNLRRELVTLTQKQRLTTVHVTHDRAEALAIADRVVVLDGGEIQQIATPQQLLENPASPLVAGFIADATIVQAAISGGRVECPTLGISWPLSEVSVRGEGTKAAILPHHATIVEENHPGATVPAVVDSAIYEAGHYSVTATHGSGTTFRTTADDKPAMGQTVRIRFAPPLVF</sequence>
<dbReference type="SUPFAM" id="SSF50331">
    <property type="entry name" value="MOP-like"/>
    <property type="match status" value="1"/>
</dbReference>
<dbReference type="GO" id="GO:0016887">
    <property type="term" value="F:ATP hydrolysis activity"/>
    <property type="evidence" value="ECO:0007669"/>
    <property type="project" value="InterPro"/>
</dbReference>
<dbReference type="CDD" id="cd03259">
    <property type="entry name" value="ABC_Carb_Solutes_like"/>
    <property type="match status" value="1"/>
</dbReference>
<dbReference type="SMART" id="SM00382">
    <property type="entry name" value="AAA"/>
    <property type="match status" value="1"/>
</dbReference>
<evidence type="ECO:0000256" key="13">
    <source>
        <dbReference type="ARBA" id="ARBA00072105"/>
    </source>
</evidence>
<evidence type="ECO:0000256" key="1">
    <source>
        <dbReference type="ARBA" id="ARBA00004515"/>
    </source>
</evidence>
<comment type="subcellular location">
    <subcellularLocation>
        <location evidence="1">Cell inner membrane</location>
        <topology evidence="1">Peripheral membrane protein</topology>
        <orientation evidence="1">Cytoplasmic side</orientation>
    </subcellularLocation>
</comment>
<dbReference type="GO" id="GO:0015408">
    <property type="term" value="F:ABC-type ferric iron transporter activity"/>
    <property type="evidence" value="ECO:0007669"/>
    <property type="project" value="InterPro"/>
</dbReference>
<dbReference type="InterPro" id="IPR027417">
    <property type="entry name" value="P-loop_NTPase"/>
</dbReference>
<dbReference type="PROSITE" id="PS00211">
    <property type="entry name" value="ABC_TRANSPORTER_1"/>
    <property type="match status" value="1"/>
</dbReference>